<keyword evidence="5" id="KW-0812">Transmembrane</keyword>
<gene>
    <name evidence="9" type="ORF">HXL68_08035</name>
</gene>
<evidence type="ECO:0000313" key="9">
    <source>
        <dbReference type="EMBL" id="MBF1164976.1"/>
    </source>
</evidence>
<evidence type="ECO:0000256" key="5">
    <source>
        <dbReference type="ARBA" id="ARBA00022692"/>
    </source>
</evidence>
<feature type="chain" id="PRO_5036919557" evidence="8">
    <location>
        <begin position="36"/>
        <end position="429"/>
    </location>
</feature>
<dbReference type="AlphaFoldDB" id="A0A930BTI6"/>
<evidence type="ECO:0000256" key="3">
    <source>
        <dbReference type="ARBA" id="ARBA00022448"/>
    </source>
</evidence>
<evidence type="ECO:0000256" key="7">
    <source>
        <dbReference type="ARBA" id="ARBA00023237"/>
    </source>
</evidence>
<keyword evidence="8" id="KW-0732">Signal</keyword>
<keyword evidence="7" id="KW-0998">Cell outer membrane</keyword>
<dbReference type="GO" id="GO:0015562">
    <property type="term" value="F:efflux transmembrane transporter activity"/>
    <property type="evidence" value="ECO:0007669"/>
    <property type="project" value="InterPro"/>
</dbReference>
<dbReference type="InterPro" id="IPR051906">
    <property type="entry name" value="TolC-like"/>
</dbReference>
<comment type="subcellular location">
    <subcellularLocation>
        <location evidence="1">Cell outer membrane</location>
    </subcellularLocation>
</comment>
<dbReference type="Proteomes" id="UP000718593">
    <property type="component" value="Unassembled WGS sequence"/>
</dbReference>
<evidence type="ECO:0000313" key="10">
    <source>
        <dbReference type="Proteomes" id="UP000718593"/>
    </source>
</evidence>
<dbReference type="PANTHER" id="PTHR30026">
    <property type="entry name" value="OUTER MEMBRANE PROTEIN TOLC"/>
    <property type="match status" value="1"/>
</dbReference>
<comment type="caution">
    <text evidence="9">The sequence shown here is derived from an EMBL/GenBank/DDBJ whole genome shotgun (WGS) entry which is preliminary data.</text>
</comment>
<keyword evidence="4" id="KW-1134">Transmembrane beta strand</keyword>
<dbReference type="Pfam" id="PF02321">
    <property type="entry name" value="OEP"/>
    <property type="match status" value="1"/>
</dbReference>
<name>A0A930BTI6_9RHOO</name>
<dbReference type="GO" id="GO:1990281">
    <property type="term" value="C:efflux pump complex"/>
    <property type="evidence" value="ECO:0007669"/>
    <property type="project" value="TreeGrafter"/>
</dbReference>
<dbReference type="SUPFAM" id="SSF56954">
    <property type="entry name" value="Outer membrane efflux proteins (OEP)"/>
    <property type="match status" value="1"/>
</dbReference>
<sequence length="429" mass="46416">MKPEIDCPHRGWRRLHQATRTALLFCGTLALSAMAGEAFPNLPPAAEVARILADAPALRAAIASREAEEANRTRLEAGTYEWNVRAGGQQRRTYPSGQPNERYTEWSAALERPLRLPGKAGVDAEIGAAGVALADTAVGDARHELSRLLLKSWFDWLRESAARSQWQAQVALLDRQTQAVRRRQQLGDASRLEAIQAEAALAQAQAQLAQAGSREQSAAATLRQRFPGLTLDAPGRLAEPPALEGDGALWIDAVLAHSHELGLAEKERQRAGLQADRARRDRLPDPTVGIAWSRERAGEENIVGAYISIPLPGSARSAAADAAGAQHNAAQFREAATRQRIAGEAAALFQAAQAALPAWQAARSAAARLGESADLAARAYQLGEGSLPELLATRRLANDAELAARTQQLDTLELRYRLLLDTHRLWDMD</sequence>
<dbReference type="InterPro" id="IPR003423">
    <property type="entry name" value="OMP_efflux"/>
</dbReference>
<organism evidence="9 10">
    <name type="scientific">Dechloromonas agitata</name>
    <dbReference type="NCBI Taxonomy" id="73030"/>
    <lineage>
        <taxon>Bacteria</taxon>
        <taxon>Pseudomonadati</taxon>
        <taxon>Pseudomonadota</taxon>
        <taxon>Betaproteobacteria</taxon>
        <taxon>Rhodocyclales</taxon>
        <taxon>Azonexaceae</taxon>
        <taxon>Dechloromonas</taxon>
    </lineage>
</organism>
<evidence type="ECO:0000256" key="8">
    <source>
        <dbReference type="SAM" id="SignalP"/>
    </source>
</evidence>
<protein>
    <submittedName>
        <fullName evidence="9">TolC family protein</fullName>
    </submittedName>
</protein>
<feature type="signal peptide" evidence="8">
    <location>
        <begin position="1"/>
        <end position="35"/>
    </location>
</feature>
<dbReference type="GO" id="GO:0009279">
    <property type="term" value="C:cell outer membrane"/>
    <property type="evidence" value="ECO:0007669"/>
    <property type="project" value="UniProtKB-SubCell"/>
</dbReference>
<proteinExistence type="inferred from homology"/>
<reference evidence="9" key="1">
    <citation type="submission" date="2020-04" db="EMBL/GenBank/DDBJ databases">
        <title>Deep metagenomics examines the oral microbiome during advanced dental caries in children, revealing novel taxa and co-occurrences with host molecules.</title>
        <authorList>
            <person name="Baker J.L."/>
            <person name="Morton J.T."/>
            <person name="Dinis M."/>
            <person name="Alvarez R."/>
            <person name="Tran N.C."/>
            <person name="Knight R."/>
            <person name="Edlund A."/>
        </authorList>
    </citation>
    <scope>NUCLEOTIDE SEQUENCE</scope>
    <source>
        <strain evidence="9">JCVI_32_bin.24</strain>
    </source>
</reference>
<dbReference type="Gene3D" id="1.20.1600.10">
    <property type="entry name" value="Outer membrane efflux proteins (OEP)"/>
    <property type="match status" value="1"/>
</dbReference>
<evidence type="ECO:0000256" key="4">
    <source>
        <dbReference type="ARBA" id="ARBA00022452"/>
    </source>
</evidence>
<dbReference type="GO" id="GO:0015288">
    <property type="term" value="F:porin activity"/>
    <property type="evidence" value="ECO:0007669"/>
    <property type="project" value="TreeGrafter"/>
</dbReference>
<dbReference type="PANTHER" id="PTHR30026:SF20">
    <property type="entry name" value="OUTER MEMBRANE PROTEIN TOLC"/>
    <property type="match status" value="1"/>
</dbReference>
<keyword evidence="6" id="KW-0472">Membrane</keyword>
<keyword evidence="3" id="KW-0813">Transport</keyword>
<dbReference type="EMBL" id="JABZMI010000134">
    <property type="protein sequence ID" value="MBF1164976.1"/>
    <property type="molecule type" value="Genomic_DNA"/>
</dbReference>
<comment type="similarity">
    <text evidence="2">Belongs to the outer membrane factor (OMF) (TC 1.B.17) family.</text>
</comment>
<evidence type="ECO:0000256" key="1">
    <source>
        <dbReference type="ARBA" id="ARBA00004442"/>
    </source>
</evidence>
<evidence type="ECO:0000256" key="2">
    <source>
        <dbReference type="ARBA" id="ARBA00007613"/>
    </source>
</evidence>
<accession>A0A930BTI6</accession>
<evidence type="ECO:0000256" key="6">
    <source>
        <dbReference type="ARBA" id="ARBA00023136"/>
    </source>
</evidence>